<dbReference type="EMBL" id="CP104013">
    <property type="protein sequence ID" value="UYP45315.1"/>
    <property type="molecule type" value="Genomic_DNA"/>
</dbReference>
<protein>
    <submittedName>
        <fullName evidence="2">Uncharacterized protein</fullName>
    </submittedName>
</protein>
<keyword evidence="3" id="KW-1185">Reference proteome</keyword>
<dbReference type="Proteomes" id="UP001208689">
    <property type="component" value="Chromosome"/>
</dbReference>
<sequence length="60" mass="6882">MKFTKSVIFLKISQIILSFVLNVLLGLSIIKICYSFRVNEFILKKFCSKSGRNLNGLKIL</sequence>
<keyword evidence="1" id="KW-0812">Transmembrane</keyword>
<proteinExistence type="predicted"/>
<reference evidence="2" key="1">
    <citation type="submission" date="2022-09" db="EMBL/GenBank/DDBJ databases">
        <title>Actin cytoskeleton and complex cell architecture in an #Asgard archaeon.</title>
        <authorList>
            <person name="Ponce Toledo R.I."/>
            <person name="Schleper C."/>
            <person name="Rodrigues Oliveira T."/>
            <person name="Wollweber F."/>
            <person name="Xu J."/>
            <person name="Rittmann S."/>
            <person name="Klingl A."/>
            <person name="Pilhofer M."/>
        </authorList>
    </citation>
    <scope>NUCLEOTIDE SEQUENCE</scope>
    <source>
        <strain evidence="2">B-35</strain>
    </source>
</reference>
<keyword evidence="1" id="KW-0472">Membrane</keyword>
<keyword evidence="1" id="KW-1133">Transmembrane helix</keyword>
<name>A0ABY6HP65_9ARCH</name>
<accession>A0ABY6HP65</accession>
<evidence type="ECO:0000256" key="1">
    <source>
        <dbReference type="SAM" id="Phobius"/>
    </source>
</evidence>
<gene>
    <name evidence="2" type="ORF">NEF87_001600</name>
</gene>
<evidence type="ECO:0000313" key="3">
    <source>
        <dbReference type="Proteomes" id="UP001208689"/>
    </source>
</evidence>
<organism evidence="2 3">
    <name type="scientific">Candidatus Lokiarchaeum ossiferum</name>
    <dbReference type="NCBI Taxonomy" id="2951803"/>
    <lineage>
        <taxon>Archaea</taxon>
        <taxon>Promethearchaeati</taxon>
        <taxon>Promethearchaeota</taxon>
        <taxon>Promethearchaeia</taxon>
        <taxon>Promethearchaeales</taxon>
        <taxon>Promethearchaeaceae</taxon>
        <taxon>Candidatus Lokiarchaeum</taxon>
    </lineage>
</organism>
<evidence type="ECO:0000313" key="2">
    <source>
        <dbReference type="EMBL" id="UYP45315.1"/>
    </source>
</evidence>
<feature type="transmembrane region" description="Helical" evidence="1">
    <location>
        <begin position="12"/>
        <end position="34"/>
    </location>
</feature>